<dbReference type="RefSeq" id="XP_066708400.1">
    <property type="nucleotide sequence ID" value="XM_066865271.1"/>
</dbReference>
<organism evidence="1 2">
    <name type="scientific">Apiospora phragmitis</name>
    <dbReference type="NCBI Taxonomy" id="2905665"/>
    <lineage>
        <taxon>Eukaryota</taxon>
        <taxon>Fungi</taxon>
        <taxon>Dikarya</taxon>
        <taxon>Ascomycota</taxon>
        <taxon>Pezizomycotina</taxon>
        <taxon>Sordariomycetes</taxon>
        <taxon>Xylariomycetidae</taxon>
        <taxon>Amphisphaeriales</taxon>
        <taxon>Apiosporaceae</taxon>
        <taxon>Apiospora</taxon>
    </lineage>
</organism>
<name>A0ABR1T2P3_9PEZI</name>
<evidence type="ECO:0000313" key="1">
    <source>
        <dbReference type="EMBL" id="KAK8040855.1"/>
    </source>
</evidence>
<keyword evidence="2" id="KW-1185">Reference proteome</keyword>
<comment type="caution">
    <text evidence="1">The sequence shown here is derived from an EMBL/GenBank/DDBJ whole genome shotgun (WGS) entry which is preliminary data.</text>
</comment>
<dbReference type="GeneID" id="92098334"/>
<evidence type="ECO:0000313" key="2">
    <source>
        <dbReference type="Proteomes" id="UP001480595"/>
    </source>
</evidence>
<sequence length="71" mass="8111">MPAKVGSAVERQHITLRLRNRFRTTPNNMPFFWSKGVGGKHFGTSVHAGRNGVHRGPWRFSFGKFNCFKAH</sequence>
<proteinExistence type="predicted"/>
<gene>
    <name evidence="1" type="ORF">PG994_013862</name>
</gene>
<accession>A0ABR1T2P3</accession>
<dbReference type="Proteomes" id="UP001480595">
    <property type="component" value="Unassembled WGS sequence"/>
</dbReference>
<dbReference type="EMBL" id="JAQQWL010000015">
    <property type="protein sequence ID" value="KAK8040855.1"/>
    <property type="molecule type" value="Genomic_DNA"/>
</dbReference>
<protein>
    <submittedName>
        <fullName evidence="1">Uncharacterized protein</fullName>
    </submittedName>
</protein>
<reference evidence="1 2" key="1">
    <citation type="submission" date="2023-01" db="EMBL/GenBank/DDBJ databases">
        <title>Analysis of 21 Apiospora genomes using comparative genomics revels a genus with tremendous synthesis potential of carbohydrate active enzymes and secondary metabolites.</title>
        <authorList>
            <person name="Sorensen T."/>
        </authorList>
    </citation>
    <scope>NUCLEOTIDE SEQUENCE [LARGE SCALE GENOMIC DNA]</scope>
    <source>
        <strain evidence="1 2">CBS 135458</strain>
    </source>
</reference>